<evidence type="ECO:0000256" key="1">
    <source>
        <dbReference type="ARBA" id="ARBA00004127"/>
    </source>
</evidence>
<proteinExistence type="inferred from homology"/>
<evidence type="ECO:0000256" key="3">
    <source>
        <dbReference type="ARBA" id="ARBA00022448"/>
    </source>
</evidence>
<feature type="compositionally biased region" description="Polar residues" evidence="9">
    <location>
        <begin position="269"/>
        <end position="279"/>
    </location>
</feature>
<dbReference type="VEuPathDB" id="CryptoDB:Cvel_21719"/>
<dbReference type="PhylomeDB" id="A0A0G4GG14"/>
<feature type="region of interest" description="Disordered" evidence="9">
    <location>
        <begin position="266"/>
        <end position="318"/>
    </location>
</feature>
<evidence type="ECO:0000256" key="5">
    <source>
        <dbReference type="ARBA" id="ARBA00022692"/>
    </source>
</evidence>
<sequence>MDSDSFAPWGSTVSFASWWDSEFQFPDLSKTVVPALGVILALWLDGHALPDFVKLHKWERELGSDAEPELKIPVAPYAHLWATCVAWVVYSCSVADVFLFLASVPGTLFCVFYIVTGSSVCSKAERLEVVATLVVLLGVFSILGIVGAVQKFSVATFQMVWGWTANISLALFYLSPLKEMWEVVASRDASGIYFLLALAEGTYGAAWMVYGLAIGDRFVWVPNSAGAVIGFLQLLLAFVFRKGSTEPGNSDSSSVGPALVDASGGFAPGSSTERGSNGVQRDGAGEMAPSRQLQTTASDRNAGTETEREMLLCRQAEV</sequence>
<accession>A0A0G4GG14</accession>
<dbReference type="Pfam" id="PF03083">
    <property type="entry name" value="MtN3_slv"/>
    <property type="match status" value="1"/>
</dbReference>
<keyword evidence="6" id="KW-0677">Repeat</keyword>
<feature type="transmembrane region" description="Helical" evidence="10">
    <location>
        <begin position="220"/>
        <end position="240"/>
    </location>
</feature>
<keyword evidence="3" id="KW-0813">Transport</keyword>
<feature type="compositionally biased region" description="Basic and acidic residues" evidence="9">
    <location>
        <begin position="305"/>
        <end position="318"/>
    </location>
</feature>
<dbReference type="InterPro" id="IPR047664">
    <property type="entry name" value="SWEET"/>
</dbReference>
<dbReference type="EMBL" id="CDMZ01001172">
    <property type="protein sequence ID" value="CEM28465.1"/>
    <property type="molecule type" value="Genomic_DNA"/>
</dbReference>
<comment type="subcellular location">
    <subcellularLocation>
        <location evidence="1">Endomembrane system</location>
        <topology evidence="1">Multi-pass membrane protein</topology>
    </subcellularLocation>
</comment>
<dbReference type="InterPro" id="IPR004316">
    <property type="entry name" value="SWEET_rpt"/>
</dbReference>
<evidence type="ECO:0000256" key="4">
    <source>
        <dbReference type="ARBA" id="ARBA00022597"/>
    </source>
</evidence>
<dbReference type="PANTHER" id="PTHR10791">
    <property type="entry name" value="RAG1-ACTIVATING PROTEIN 1"/>
    <property type="match status" value="1"/>
</dbReference>
<dbReference type="GO" id="GO:0012505">
    <property type="term" value="C:endomembrane system"/>
    <property type="evidence" value="ECO:0007669"/>
    <property type="project" value="UniProtKB-SubCell"/>
</dbReference>
<feature type="transmembrane region" description="Helical" evidence="10">
    <location>
        <begin position="194"/>
        <end position="214"/>
    </location>
</feature>
<evidence type="ECO:0000256" key="9">
    <source>
        <dbReference type="SAM" id="MobiDB-lite"/>
    </source>
</evidence>
<dbReference type="PANTHER" id="PTHR10791:SF224">
    <property type="entry name" value="SUGAR TRANSPORTER SWEET"/>
    <property type="match status" value="1"/>
</dbReference>
<evidence type="ECO:0000313" key="11">
    <source>
        <dbReference type="EMBL" id="CEM28465.1"/>
    </source>
</evidence>
<keyword evidence="7 10" id="KW-1133">Transmembrane helix</keyword>
<evidence type="ECO:0008006" key="12">
    <source>
        <dbReference type="Google" id="ProtNLM"/>
    </source>
</evidence>
<dbReference type="Gene3D" id="1.20.1280.290">
    <property type="match status" value="1"/>
</dbReference>
<keyword evidence="4" id="KW-0762">Sugar transport</keyword>
<feature type="transmembrane region" description="Helical" evidence="10">
    <location>
        <begin position="155"/>
        <end position="174"/>
    </location>
</feature>
<evidence type="ECO:0000256" key="8">
    <source>
        <dbReference type="ARBA" id="ARBA00023136"/>
    </source>
</evidence>
<organism evidence="11">
    <name type="scientific">Chromera velia CCMP2878</name>
    <dbReference type="NCBI Taxonomy" id="1169474"/>
    <lineage>
        <taxon>Eukaryota</taxon>
        <taxon>Sar</taxon>
        <taxon>Alveolata</taxon>
        <taxon>Colpodellida</taxon>
        <taxon>Chromeraceae</taxon>
        <taxon>Chromera</taxon>
    </lineage>
</organism>
<name>A0A0G4GG14_9ALVE</name>
<reference evidence="11" key="1">
    <citation type="submission" date="2014-11" db="EMBL/GenBank/DDBJ databases">
        <authorList>
            <person name="Otto D Thomas"/>
            <person name="Naeem Raeece"/>
        </authorList>
    </citation>
    <scope>NUCLEOTIDE SEQUENCE</scope>
</reference>
<comment type="similarity">
    <text evidence="2">Belongs to the SWEET sugar transporter family.</text>
</comment>
<dbReference type="GO" id="GO:0016020">
    <property type="term" value="C:membrane"/>
    <property type="evidence" value="ECO:0007669"/>
    <property type="project" value="InterPro"/>
</dbReference>
<keyword evidence="8 10" id="KW-0472">Membrane</keyword>
<feature type="transmembrane region" description="Helical" evidence="10">
    <location>
        <begin position="97"/>
        <end position="115"/>
    </location>
</feature>
<evidence type="ECO:0000256" key="7">
    <source>
        <dbReference type="ARBA" id="ARBA00022989"/>
    </source>
</evidence>
<evidence type="ECO:0000256" key="6">
    <source>
        <dbReference type="ARBA" id="ARBA00022737"/>
    </source>
</evidence>
<feature type="compositionally biased region" description="Polar residues" evidence="9">
    <location>
        <begin position="291"/>
        <end position="304"/>
    </location>
</feature>
<dbReference type="GO" id="GO:0051119">
    <property type="term" value="F:sugar transmembrane transporter activity"/>
    <property type="evidence" value="ECO:0007669"/>
    <property type="project" value="InterPro"/>
</dbReference>
<feature type="transmembrane region" description="Helical" evidence="10">
    <location>
        <begin position="127"/>
        <end position="149"/>
    </location>
</feature>
<dbReference type="AlphaFoldDB" id="A0A0G4GG14"/>
<keyword evidence="5 10" id="KW-0812">Transmembrane</keyword>
<evidence type="ECO:0000256" key="2">
    <source>
        <dbReference type="ARBA" id="ARBA00007809"/>
    </source>
</evidence>
<evidence type="ECO:0000256" key="10">
    <source>
        <dbReference type="SAM" id="Phobius"/>
    </source>
</evidence>
<protein>
    <recommendedName>
        <fullName evidence="12">Bidirectional sugar transporter SWEET</fullName>
    </recommendedName>
</protein>
<gene>
    <name evidence="11" type="ORF">Cvel_21719</name>
</gene>